<evidence type="ECO:0000256" key="1">
    <source>
        <dbReference type="ARBA" id="ARBA00009431"/>
    </source>
</evidence>
<comment type="similarity">
    <text evidence="1">Belongs to the peptidase S10 family.</text>
</comment>
<evidence type="ECO:0000313" key="3">
    <source>
        <dbReference type="EMBL" id="KAF7847662.1"/>
    </source>
</evidence>
<gene>
    <name evidence="3" type="ORF">BT93_L2745</name>
</gene>
<keyword evidence="2" id="KW-0732">Signal</keyword>
<dbReference type="EMBL" id="MU090606">
    <property type="protein sequence ID" value="KAF7847662.1"/>
    <property type="molecule type" value="Genomic_DNA"/>
</dbReference>
<feature type="chain" id="PRO_5035836902" description="Serine carboxypeptidase" evidence="2">
    <location>
        <begin position="25"/>
        <end position="90"/>
    </location>
</feature>
<organism evidence="3 4">
    <name type="scientific">Corymbia citriodora subsp. variegata</name>
    <dbReference type="NCBI Taxonomy" id="360336"/>
    <lineage>
        <taxon>Eukaryota</taxon>
        <taxon>Viridiplantae</taxon>
        <taxon>Streptophyta</taxon>
        <taxon>Embryophyta</taxon>
        <taxon>Tracheophyta</taxon>
        <taxon>Spermatophyta</taxon>
        <taxon>Magnoliopsida</taxon>
        <taxon>eudicotyledons</taxon>
        <taxon>Gunneridae</taxon>
        <taxon>Pentapetalae</taxon>
        <taxon>rosids</taxon>
        <taxon>malvids</taxon>
        <taxon>Myrtales</taxon>
        <taxon>Myrtaceae</taxon>
        <taxon>Myrtoideae</taxon>
        <taxon>Eucalypteae</taxon>
        <taxon>Corymbia</taxon>
    </lineage>
</organism>
<accession>A0A8T0CLJ5</accession>
<dbReference type="Proteomes" id="UP000806378">
    <property type="component" value="Unassembled WGS sequence"/>
</dbReference>
<reference evidence="3" key="1">
    <citation type="submission" date="2020-05" db="EMBL/GenBank/DDBJ databases">
        <title>WGS assembly of Corymbia citriodora subspecies variegata.</title>
        <authorList>
            <person name="Barry K."/>
            <person name="Hundley H."/>
            <person name="Shu S."/>
            <person name="Jenkins J."/>
            <person name="Grimwood J."/>
            <person name="Baten A."/>
        </authorList>
    </citation>
    <scope>NUCLEOTIDE SEQUENCE</scope>
    <source>
        <strain evidence="3">CV2-018</strain>
    </source>
</reference>
<feature type="signal peptide" evidence="2">
    <location>
        <begin position="1"/>
        <end position="24"/>
    </location>
</feature>
<evidence type="ECO:0000256" key="2">
    <source>
        <dbReference type="SAM" id="SignalP"/>
    </source>
</evidence>
<evidence type="ECO:0008006" key="5">
    <source>
        <dbReference type="Google" id="ProtNLM"/>
    </source>
</evidence>
<dbReference type="Pfam" id="PF00450">
    <property type="entry name" value="Peptidase_S10"/>
    <property type="match status" value="1"/>
</dbReference>
<dbReference type="Gene3D" id="3.40.50.1820">
    <property type="entry name" value="alpha/beta hydrolase"/>
    <property type="match status" value="1"/>
</dbReference>
<evidence type="ECO:0000313" key="4">
    <source>
        <dbReference type="Proteomes" id="UP000806378"/>
    </source>
</evidence>
<proteinExistence type="inferred from homology"/>
<dbReference type="OrthoDB" id="443318at2759"/>
<dbReference type="InterPro" id="IPR029058">
    <property type="entry name" value="AB_hydrolase_fold"/>
</dbReference>
<dbReference type="Gramene" id="rna-gnl|WGS:JABURB|Cocit.L2745.1">
    <property type="protein sequence ID" value="cds-KAF7847662.1"/>
    <property type="gene ID" value="gene-BT93_L2745"/>
</dbReference>
<sequence length="90" mass="9793">MHLQLVPWLAAATLCVTLIQICSSSTLSTTSEADKIASLPGQPKVSFSQYAAYITVDEKQQRALFYYFAKAEADPASKPLVLWLNGGKSI</sequence>
<name>A0A8T0CLJ5_CORYI</name>
<dbReference type="AlphaFoldDB" id="A0A8T0CLJ5"/>
<dbReference type="GO" id="GO:0004185">
    <property type="term" value="F:serine-type carboxypeptidase activity"/>
    <property type="evidence" value="ECO:0007669"/>
    <property type="project" value="InterPro"/>
</dbReference>
<dbReference type="SUPFAM" id="SSF53474">
    <property type="entry name" value="alpha/beta-Hydrolases"/>
    <property type="match status" value="1"/>
</dbReference>
<dbReference type="GO" id="GO:0006508">
    <property type="term" value="P:proteolysis"/>
    <property type="evidence" value="ECO:0007669"/>
    <property type="project" value="InterPro"/>
</dbReference>
<protein>
    <recommendedName>
        <fullName evidence="5">Serine carboxypeptidase</fullName>
    </recommendedName>
</protein>
<dbReference type="InterPro" id="IPR001563">
    <property type="entry name" value="Peptidase_S10"/>
</dbReference>
<comment type="caution">
    <text evidence="3">The sequence shown here is derived from an EMBL/GenBank/DDBJ whole genome shotgun (WGS) entry which is preliminary data.</text>
</comment>
<keyword evidence="4" id="KW-1185">Reference proteome</keyword>